<feature type="domain" description="GHMP kinase N-terminal" evidence="6">
    <location>
        <begin position="79"/>
        <end position="167"/>
    </location>
</feature>
<protein>
    <submittedName>
        <fullName evidence="8">Dehydrogenase</fullName>
    </submittedName>
</protein>
<feature type="domain" description="GHMP kinase C-terminal" evidence="7">
    <location>
        <begin position="242"/>
        <end position="321"/>
    </location>
</feature>
<evidence type="ECO:0000256" key="1">
    <source>
        <dbReference type="ARBA" id="ARBA00022679"/>
    </source>
</evidence>
<evidence type="ECO:0000256" key="4">
    <source>
        <dbReference type="ARBA" id="ARBA00022840"/>
    </source>
</evidence>
<keyword evidence="3" id="KW-0418">Kinase</keyword>
<dbReference type="SUPFAM" id="SSF55060">
    <property type="entry name" value="GHMP Kinase, C-terminal domain"/>
    <property type="match status" value="1"/>
</dbReference>
<keyword evidence="2" id="KW-0547">Nucleotide-binding</keyword>
<dbReference type="Pfam" id="PF08544">
    <property type="entry name" value="GHMP_kinases_C"/>
    <property type="match status" value="1"/>
</dbReference>
<sequence>MIIRSKAPLRIGLAGGGTDVSPYCDIYGGSILNACINMYAYATIKPRDDDKIEFRCEDRGEFCTFNSVEHLEIDGKFDLLKGAYNRLIKDYIKKPLSFTLTTYVDAPAGSGLGSSSTLVVAIVKAFQEWQNLPLGEYDLAKLAWSIEREDLKMAGGRQDQYAAAFGGFNFMEFSANEKVLVNPLRIRKEYVNELEFNVLLYYTGTSRLSAKIIESQVENTTKKDEKAIEAMHKLKQQSLDMKEVLLTGKLDTIGELLAYGWENKKRTSSVISNAVIDNIYETAMSAGATGGKISGAGGGGFFMFYCPNNTRYRVIEELAKLGGEFRRFRFTNLGAESWKMK</sequence>
<dbReference type="PRINTS" id="PR00960">
    <property type="entry name" value="LMBPPROTEIN"/>
</dbReference>
<evidence type="ECO:0000256" key="3">
    <source>
        <dbReference type="ARBA" id="ARBA00022777"/>
    </source>
</evidence>
<evidence type="ECO:0000259" key="7">
    <source>
        <dbReference type="Pfam" id="PF08544"/>
    </source>
</evidence>
<evidence type="ECO:0000313" key="8">
    <source>
        <dbReference type="EMBL" id="HIS83067.1"/>
    </source>
</evidence>
<dbReference type="PANTHER" id="PTHR32463">
    <property type="entry name" value="L-FUCOSE KINASE"/>
    <property type="match status" value="1"/>
</dbReference>
<organism evidence="8 9">
    <name type="scientific">Candidatus Scatenecus faecavium</name>
    <dbReference type="NCBI Taxonomy" id="2840915"/>
    <lineage>
        <taxon>Bacteria</taxon>
        <taxon>Candidatus Scatenecus</taxon>
    </lineage>
</organism>
<dbReference type="EMBL" id="DVJO01000122">
    <property type="protein sequence ID" value="HIS83067.1"/>
    <property type="molecule type" value="Genomic_DNA"/>
</dbReference>
<evidence type="ECO:0000313" key="9">
    <source>
        <dbReference type="Proteomes" id="UP000824139"/>
    </source>
</evidence>
<dbReference type="InterPro" id="IPR001174">
    <property type="entry name" value="HddA/FKP"/>
</dbReference>
<dbReference type="Proteomes" id="UP000824139">
    <property type="component" value="Unassembled WGS sequence"/>
</dbReference>
<keyword evidence="4" id="KW-0067">ATP-binding</keyword>
<comment type="caution">
    <text evidence="8">The sequence shown here is derived from an EMBL/GenBank/DDBJ whole genome shotgun (WGS) entry which is preliminary data.</text>
</comment>
<dbReference type="InterPro" id="IPR013750">
    <property type="entry name" value="GHMP_kinase_C_dom"/>
</dbReference>
<dbReference type="PANTHER" id="PTHR32463:SF0">
    <property type="entry name" value="L-FUCOSE KINASE"/>
    <property type="match status" value="1"/>
</dbReference>
<keyword evidence="1" id="KW-0808">Transferase</keyword>
<dbReference type="GO" id="GO:0050201">
    <property type="term" value="F:fucokinase activity"/>
    <property type="evidence" value="ECO:0007669"/>
    <property type="project" value="TreeGrafter"/>
</dbReference>
<reference evidence="8" key="2">
    <citation type="journal article" date="2021" name="PeerJ">
        <title>Extensive microbial diversity within the chicken gut microbiome revealed by metagenomics and culture.</title>
        <authorList>
            <person name="Gilroy R."/>
            <person name="Ravi A."/>
            <person name="Getino M."/>
            <person name="Pursley I."/>
            <person name="Horton D.L."/>
            <person name="Alikhan N.F."/>
            <person name="Baker D."/>
            <person name="Gharbi K."/>
            <person name="Hall N."/>
            <person name="Watson M."/>
            <person name="Adriaenssens E.M."/>
            <person name="Foster-Nyarko E."/>
            <person name="Jarju S."/>
            <person name="Secka A."/>
            <person name="Antonio M."/>
            <person name="Oren A."/>
            <person name="Chaudhuri R.R."/>
            <person name="La Ragione R."/>
            <person name="Hildebrand F."/>
            <person name="Pallen M.J."/>
        </authorList>
    </citation>
    <scope>NUCLEOTIDE SEQUENCE</scope>
    <source>
        <strain evidence="8">CHK152-2994</strain>
    </source>
</reference>
<comment type="similarity">
    <text evidence="5">Belongs to the GHMP kinase family.</text>
</comment>
<dbReference type="PIRSF" id="PIRSF036406">
    <property type="entry name" value="Hept_kin"/>
    <property type="match status" value="1"/>
</dbReference>
<gene>
    <name evidence="8" type="ORF">IAD41_05620</name>
</gene>
<dbReference type="InterPro" id="IPR020568">
    <property type="entry name" value="Ribosomal_Su5_D2-typ_SF"/>
</dbReference>
<dbReference type="Pfam" id="PF00288">
    <property type="entry name" value="GHMP_kinases_N"/>
    <property type="match status" value="1"/>
</dbReference>
<dbReference type="InterPro" id="IPR052203">
    <property type="entry name" value="GHMP_Kinase-Related"/>
</dbReference>
<evidence type="ECO:0000259" key="6">
    <source>
        <dbReference type="Pfam" id="PF00288"/>
    </source>
</evidence>
<dbReference type="AlphaFoldDB" id="A0A9D1FW00"/>
<evidence type="ECO:0000256" key="5">
    <source>
        <dbReference type="ARBA" id="ARBA00038121"/>
    </source>
</evidence>
<dbReference type="InterPro" id="IPR014606">
    <property type="entry name" value="Heptose_7-P_kinase"/>
</dbReference>
<dbReference type="InterPro" id="IPR006204">
    <property type="entry name" value="GHMP_kinase_N_dom"/>
</dbReference>
<evidence type="ECO:0000256" key="2">
    <source>
        <dbReference type="ARBA" id="ARBA00022741"/>
    </source>
</evidence>
<dbReference type="GO" id="GO:0042352">
    <property type="term" value="P:GDP-L-fucose salvage"/>
    <property type="evidence" value="ECO:0007669"/>
    <property type="project" value="TreeGrafter"/>
</dbReference>
<name>A0A9D1FW00_9BACT</name>
<reference evidence="8" key="1">
    <citation type="submission" date="2020-10" db="EMBL/GenBank/DDBJ databases">
        <authorList>
            <person name="Gilroy R."/>
        </authorList>
    </citation>
    <scope>NUCLEOTIDE SEQUENCE</scope>
    <source>
        <strain evidence="8">CHK152-2994</strain>
    </source>
</reference>
<dbReference type="GO" id="GO:0005524">
    <property type="term" value="F:ATP binding"/>
    <property type="evidence" value="ECO:0007669"/>
    <property type="project" value="UniProtKB-KW"/>
</dbReference>
<dbReference type="InterPro" id="IPR036554">
    <property type="entry name" value="GHMP_kinase_C_sf"/>
</dbReference>
<dbReference type="SUPFAM" id="SSF54211">
    <property type="entry name" value="Ribosomal protein S5 domain 2-like"/>
    <property type="match status" value="1"/>
</dbReference>
<accession>A0A9D1FW00</accession>
<proteinExistence type="inferred from homology"/>
<dbReference type="Gene3D" id="3.30.230.120">
    <property type="match status" value="1"/>
</dbReference>